<reference evidence="11" key="1">
    <citation type="submission" date="2022-11" db="EMBL/GenBank/DDBJ databases">
        <authorList>
            <person name="Petersen C."/>
        </authorList>
    </citation>
    <scope>NUCLEOTIDE SEQUENCE</scope>
    <source>
        <strain evidence="11">IBT 22155</strain>
    </source>
</reference>
<accession>A0A9W9HDC8</accession>
<keyword evidence="8 9" id="KW-0472">Membrane</keyword>
<feature type="repeat" description="Solcar" evidence="9">
    <location>
        <begin position="237"/>
        <end position="323"/>
    </location>
</feature>
<keyword evidence="3 10" id="KW-0813">Transport</keyword>
<dbReference type="EMBL" id="JAPQKL010000002">
    <property type="protein sequence ID" value="KAJ5144250.1"/>
    <property type="molecule type" value="Genomic_DNA"/>
</dbReference>
<proteinExistence type="inferred from homology"/>
<comment type="similarity">
    <text evidence="2 10">Belongs to the mitochondrial carrier (TC 2.A.29) family.</text>
</comment>
<protein>
    <recommendedName>
        <fullName evidence="13">Mitochondrial thiamine pyrophosphate carrier 1</fullName>
    </recommendedName>
</protein>
<keyword evidence="5" id="KW-0677">Repeat</keyword>
<dbReference type="PANTHER" id="PTHR45939:SF1">
    <property type="entry name" value="MITOCHONDRIAL THIAMINE PYROPHOSPHATE CARRIER 1-RELATED"/>
    <property type="match status" value="1"/>
</dbReference>
<dbReference type="InterPro" id="IPR018108">
    <property type="entry name" value="MCP_transmembrane"/>
</dbReference>
<organism evidence="11 12">
    <name type="scientific">Penicillium bovifimosum</name>
    <dbReference type="NCBI Taxonomy" id="126998"/>
    <lineage>
        <taxon>Eukaryota</taxon>
        <taxon>Fungi</taxon>
        <taxon>Dikarya</taxon>
        <taxon>Ascomycota</taxon>
        <taxon>Pezizomycotina</taxon>
        <taxon>Eurotiomycetes</taxon>
        <taxon>Eurotiomycetidae</taxon>
        <taxon>Eurotiales</taxon>
        <taxon>Aspergillaceae</taxon>
        <taxon>Penicillium</taxon>
    </lineage>
</organism>
<evidence type="ECO:0000313" key="12">
    <source>
        <dbReference type="Proteomes" id="UP001149079"/>
    </source>
</evidence>
<dbReference type="SUPFAM" id="SSF103506">
    <property type="entry name" value="Mitochondrial carrier"/>
    <property type="match status" value="1"/>
</dbReference>
<dbReference type="GeneID" id="81402951"/>
<evidence type="ECO:0000256" key="2">
    <source>
        <dbReference type="ARBA" id="ARBA00006375"/>
    </source>
</evidence>
<comment type="subcellular location">
    <subcellularLocation>
        <location evidence="1">Membrane</location>
        <topology evidence="1">Multi-pass membrane protein</topology>
    </subcellularLocation>
</comment>
<keyword evidence="6" id="KW-0999">Mitochondrion inner membrane</keyword>
<dbReference type="PANTHER" id="PTHR45939">
    <property type="entry name" value="PEROXISOMAL MEMBRANE PROTEIN PMP34-RELATED"/>
    <property type="match status" value="1"/>
</dbReference>
<evidence type="ECO:0000256" key="10">
    <source>
        <dbReference type="RuleBase" id="RU000488"/>
    </source>
</evidence>
<feature type="repeat" description="Solcar" evidence="9">
    <location>
        <begin position="7"/>
        <end position="102"/>
    </location>
</feature>
<dbReference type="PROSITE" id="PS50920">
    <property type="entry name" value="SOLCAR"/>
    <property type="match status" value="3"/>
</dbReference>
<sequence>MAHQHQASPWEGVASGTTAAILANTIVYPLDVLQVQVQPPKPPETTGSPETQAHYDNAVDAIRHILREEGISGLYSGLGSSILSTASMNFAYFYWSTAARSIQQSTFQRYGIADTNSISKELGLGAVGGAMAQLCTNPIAVISTRQQTCKAGDERKSMWETMKEICQSEDGWTGLWRGFKVNLILVINPMITYGVYQWLRGGLLTLKRGKAIGSGDAFCTLLAFLACCRLHLLIPSGKIVLGAVSKVLATFTTHPLIVAKTMLQSKPPDCRQGKPFLGFTEVLLYIVQNEGFLRLYKGLAPQIIKGFLVQGLMMALKERTESLLRKAILLNGKRLPRPSTLK</sequence>
<evidence type="ECO:0000256" key="8">
    <source>
        <dbReference type="ARBA" id="ARBA00023136"/>
    </source>
</evidence>
<dbReference type="OrthoDB" id="446044at2759"/>
<dbReference type="InterPro" id="IPR023395">
    <property type="entry name" value="MCP_dom_sf"/>
</dbReference>
<comment type="caution">
    <text evidence="11">The sequence shown here is derived from an EMBL/GenBank/DDBJ whole genome shotgun (WGS) entry which is preliminary data.</text>
</comment>
<dbReference type="GO" id="GO:0016020">
    <property type="term" value="C:membrane"/>
    <property type="evidence" value="ECO:0007669"/>
    <property type="project" value="UniProtKB-SubCell"/>
</dbReference>
<evidence type="ECO:0000256" key="6">
    <source>
        <dbReference type="ARBA" id="ARBA00022792"/>
    </source>
</evidence>
<evidence type="ECO:0000256" key="7">
    <source>
        <dbReference type="ARBA" id="ARBA00022989"/>
    </source>
</evidence>
<evidence type="ECO:0000313" key="11">
    <source>
        <dbReference type="EMBL" id="KAJ5144250.1"/>
    </source>
</evidence>
<dbReference type="AlphaFoldDB" id="A0A9W9HDC8"/>
<keyword evidence="6" id="KW-0496">Mitochondrion</keyword>
<gene>
    <name evidence="11" type="ORF">N7515_003037</name>
</gene>
<keyword evidence="4 9" id="KW-0812">Transmembrane</keyword>
<feature type="repeat" description="Solcar" evidence="9">
    <location>
        <begin position="120"/>
        <end position="202"/>
    </location>
</feature>
<reference evidence="11" key="2">
    <citation type="journal article" date="2023" name="IMA Fungus">
        <title>Comparative genomic study of the Penicillium genus elucidates a diverse pangenome and 15 lateral gene transfer events.</title>
        <authorList>
            <person name="Petersen C."/>
            <person name="Sorensen T."/>
            <person name="Nielsen M.R."/>
            <person name="Sondergaard T.E."/>
            <person name="Sorensen J.L."/>
            <person name="Fitzpatrick D.A."/>
            <person name="Frisvad J.C."/>
            <person name="Nielsen K.L."/>
        </authorList>
    </citation>
    <scope>NUCLEOTIDE SEQUENCE</scope>
    <source>
        <strain evidence="11">IBT 22155</strain>
    </source>
</reference>
<evidence type="ECO:0000256" key="9">
    <source>
        <dbReference type="PROSITE-ProRule" id="PRU00282"/>
    </source>
</evidence>
<dbReference type="Proteomes" id="UP001149079">
    <property type="component" value="Unassembled WGS sequence"/>
</dbReference>
<evidence type="ECO:0000256" key="3">
    <source>
        <dbReference type="ARBA" id="ARBA00022448"/>
    </source>
</evidence>
<evidence type="ECO:0000256" key="4">
    <source>
        <dbReference type="ARBA" id="ARBA00022692"/>
    </source>
</evidence>
<dbReference type="Gene3D" id="1.50.40.10">
    <property type="entry name" value="Mitochondrial carrier domain"/>
    <property type="match status" value="1"/>
</dbReference>
<dbReference type="Pfam" id="PF00153">
    <property type="entry name" value="Mito_carr"/>
    <property type="match status" value="3"/>
</dbReference>
<keyword evidence="12" id="KW-1185">Reference proteome</keyword>
<name>A0A9W9HDC8_9EURO</name>
<evidence type="ECO:0000256" key="5">
    <source>
        <dbReference type="ARBA" id="ARBA00022737"/>
    </source>
</evidence>
<evidence type="ECO:0000256" key="1">
    <source>
        <dbReference type="ARBA" id="ARBA00004141"/>
    </source>
</evidence>
<dbReference type="RefSeq" id="XP_056525894.1">
    <property type="nucleotide sequence ID" value="XM_056663781.1"/>
</dbReference>
<evidence type="ECO:0008006" key="13">
    <source>
        <dbReference type="Google" id="ProtNLM"/>
    </source>
</evidence>
<dbReference type="GO" id="GO:0015217">
    <property type="term" value="F:ADP transmembrane transporter activity"/>
    <property type="evidence" value="ECO:0007669"/>
    <property type="project" value="TreeGrafter"/>
</dbReference>
<keyword evidence="7" id="KW-1133">Transmembrane helix</keyword>
<dbReference type="InterPro" id="IPR052217">
    <property type="entry name" value="Mito/Peroxisomal_Carrier"/>
</dbReference>